<reference evidence="8" key="2">
    <citation type="submission" date="2013-07" db="EMBL/GenBank/DDBJ databases">
        <authorList>
            <consortium name="The Broad Institute Genome Sequencing Platform"/>
            <person name="Cuomo C."/>
            <person name="Litvintseva A."/>
            <person name="Chen Y."/>
            <person name="Heitman J."/>
            <person name="Sun S."/>
            <person name="Springer D."/>
            <person name="Dromer F."/>
            <person name="Young S.K."/>
            <person name="Zeng Q."/>
            <person name="Gargeya S."/>
            <person name="Fitzgerald M."/>
            <person name="Abouelleil A."/>
            <person name="Alvarado L."/>
            <person name="Berlin A.M."/>
            <person name="Chapman S.B."/>
            <person name="Dewar J."/>
            <person name="Goldberg J."/>
            <person name="Griggs A."/>
            <person name="Gujja S."/>
            <person name="Hansen M."/>
            <person name="Howarth C."/>
            <person name="Imamovic A."/>
            <person name="Larimer J."/>
            <person name="McCowan C."/>
            <person name="Murphy C."/>
            <person name="Pearson M."/>
            <person name="Priest M."/>
            <person name="Roberts A."/>
            <person name="Saif S."/>
            <person name="Shea T."/>
            <person name="Sykes S."/>
            <person name="Wortman J."/>
            <person name="Nusbaum C."/>
            <person name="Birren B."/>
        </authorList>
    </citation>
    <scope>NUCLEOTIDE SEQUENCE</scope>
    <source>
        <strain evidence="8">CBS 10737</strain>
    </source>
</reference>
<dbReference type="RefSeq" id="XP_019014585.1">
    <property type="nucleotide sequence ID" value="XM_019152447.1"/>
</dbReference>
<reference evidence="8" key="4">
    <citation type="submission" date="2024-02" db="EMBL/GenBank/DDBJ databases">
        <title>Comparative genomics of Cryptococcus and Kwoniella reveals pathogenesis evolution and contrasting modes of karyotype evolution via chromosome fusion or intercentromeric recombination.</title>
        <authorList>
            <person name="Coelho M.A."/>
            <person name="David-Palma M."/>
            <person name="Shea T."/>
            <person name="Bowers K."/>
            <person name="McGinley-Smith S."/>
            <person name="Mohammad A.W."/>
            <person name="Gnirke A."/>
            <person name="Yurkov A.M."/>
            <person name="Nowrousian M."/>
            <person name="Sun S."/>
            <person name="Cuomo C.A."/>
            <person name="Heitman J."/>
        </authorList>
    </citation>
    <scope>NUCLEOTIDE SEQUENCE</scope>
    <source>
        <strain evidence="8">CBS 10737</strain>
    </source>
</reference>
<evidence type="ECO:0000256" key="5">
    <source>
        <dbReference type="SAM" id="MobiDB-lite"/>
    </source>
</evidence>
<evidence type="ECO:0000313" key="8">
    <source>
        <dbReference type="EMBL" id="WWC66752.1"/>
    </source>
</evidence>
<dbReference type="GeneID" id="30169037"/>
<dbReference type="PANTHER" id="PTHR23111">
    <property type="entry name" value="ZINC FINGER PROTEIN"/>
    <property type="match status" value="1"/>
</dbReference>
<feature type="compositionally biased region" description="Basic and acidic residues" evidence="5">
    <location>
        <begin position="505"/>
        <end position="518"/>
    </location>
</feature>
<dbReference type="EMBL" id="CP144519">
    <property type="protein sequence ID" value="WWC66752.1"/>
    <property type="molecule type" value="Genomic_DNA"/>
</dbReference>
<feature type="region of interest" description="Disordered" evidence="5">
    <location>
        <begin position="83"/>
        <end position="132"/>
    </location>
</feature>
<feature type="region of interest" description="Disordered" evidence="5">
    <location>
        <begin position="505"/>
        <end position="527"/>
    </location>
</feature>
<feature type="region of interest" description="Disordered" evidence="5">
    <location>
        <begin position="1"/>
        <end position="20"/>
    </location>
</feature>
<dbReference type="PROSITE" id="PS01358">
    <property type="entry name" value="ZF_RANBP2_1"/>
    <property type="match status" value="1"/>
</dbReference>
<name>A0A1B9ICV5_9TREE</name>
<keyword evidence="3" id="KW-0862">Zinc</keyword>
<evidence type="ECO:0000256" key="2">
    <source>
        <dbReference type="ARBA" id="ARBA00022771"/>
    </source>
</evidence>
<evidence type="ECO:0000259" key="6">
    <source>
        <dbReference type="PROSITE" id="PS50199"/>
    </source>
</evidence>
<dbReference type="InterPro" id="IPR001876">
    <property type="entry name" value="Znf_RanBP2"/>
</dbReference>
<dbReference type="PANTHER" id="PTHR23111:SF40">
    <property type="entry name" value="RNA-BINDING PROTEIN INVOLVED IN HETEROCHROMATIN ASSEMBLY-RELATED"/>
    <property type="match status" value="1"/>
</dbReference>
<evidence type="ECO:0000256" key="3">
    <source>
        <dbReference type="ARBA" id="ARBA00022833"/>
    </source>
</evidence>
<proteinExistence type="predicted"/>
<dbReference type="Proteomes" id="UP000094020">
    <property type="component" value="Chromosome 1"/>
</dbReference>
<dbReference type="AlphaFoldDB" id="A0A1B9ICV5"/>
<reference evidence="7" key="1">
    <citation type="submission" date="2013-07" db="EMBL/GenBank/DDBJ databases">
        <title>The Genome Sequence of Cryptococcus pinus CBS10737.</title>
        <authorList>
            <consortium name="The Broad Institute Genome Sequencing Platform"/>
            <person name="Cuomo C."/>
            <person name="Litvintseva A."/>
            <person name="Chen Y."/>
            <person name="Heitman J."/>
            <person name="Sun S."/>
            <person name="Springer D."/>
            <person name="Dromer F."/>
            <person name="Young S.K."/>
            <person name="Zeng Q."/>
            <person name="Gargeya S."/>
            <person name="Fitzgerald M."/>
            <person name="Abouelleil A."/>
            <person name="Alvarado L."/>
            <person name="Berlin A.M."/>
            <person name="Chapman S.B."/>
            <person name="Dewar J."/>
            <person name="Goldberg J."/>
            <person name="Griggs A."/>
            <person name="Gujja S."/>
            <person name="Hansen M."/>
            <person name="Howarth C."/>
            <person name="Imamovic A."/>
            <person name="Larimer J."/>
            <person name="McCowan C."/>
            <person name="Murphy C."/>
            <person name="Pearson M."/>
            <person name="Priest M."/>
            <person name="Roberts A."/>
            <person name="Saif S."/>
            <person name="Shea T."/>
            <person name="Sykes S."/>
            <person name="Wortman J."/>
            <person name="Nusbaum C."/>
            <person name="Birren B."/>
        </authorList>
    </citation>
    <scope>NUCLEOTIDE SEQUENCE [LARGE SCALE GENOMIC DNA]</scope>
    <source>
        <strain evidence="7">CBS 10737</strain>
    </source>
</reference>
<dbReference type="OrthoDB" id="2565234at2759"/>
<feature type="region of interest" description="Disordered" evidence="5">
    <location>
        <begin position="32"/>
        <end position="62"/>
    </location>
</feature>
<organism evidence="7">
    <name type="scientific">Kwoniella pini CBS 10737</name>
    <dbReference type="NCBI Taxonomy" id="1296096"/>
    <lineage>
        <taxon>Eukaryota</taxon>
        <taxon>Fungi</taxon>
        <taxon>Dikarya</taxon>
        <taxon>Basidiomycota</taxon>
        <taxon>Agaricomycotina</taxon>
        <taxon>Tremellomycetes</taxon>
        <taxon>Tremellales</taxon>
        <taxon>Cryptococcaceae</taxon>
        <taxon>Kwoniella</taxon>
    </lineage>
</organism>
<gene>
    <name evidence="7" type="ORF">I206_00668</name>
    <name evidence="8" type="ORF">I206_100657</name>
</gene>
<evidence type="ECO:0000313" key="7">
    <source>
        <dbReference type="EMBL" id="OCF53366.1"/>
    </source>
</evidence>
<evidence type="ECO:0000256" key="1">
    <source>
        <dbReference type="ARBA" id="ARBA00022723"/>
    </source>
</evidence>
<protein>
    <recommendedName>
        <fullName evidence="6">RanBP2-type domain-containing protein</fullName>
    </recommendedName>
</protein>
<keyword evidence="9" id="KW-1185">Reference proteome</keyword>
<keyword evidence="1" id="KW-0479">Metal-binding</keyword>
<dbReference type="SUPFAM" id="SSF90209">
    <property type="entry name" value="Ran binding protein zinc finger-like"/>
    <property type="match status" value="2"/>
</dbReference>
<dbReference type="GO" id="GO:0008270">
    <property type="term" value="F:zinc ion binding"/>
    <property type="evidence" value="ECO:0007669"/>
    <property type="project" value="UniProtKB-KW"/>
</dbReference>
<keyword evidence="2 4" id="KW-0863">Zinc-finger</keyword>
<evidence type="ECO:0000313" key="9">
    <source>
        <dbReference type="Proteomes" id="UP000094020"/>
    </source>
</evidence>
<sequence length="581" mass="64627">MIEEPLFSVSGNRQSRTAEEIQSLLRSLSVRSPKNENQIQAPVTPSRGNISASHTSKSENSIDSTAYINTMGSQNHFTRPLIQRNGHQTSPSTSSNRSQGEDINKKPLPIGTEKKLGLLDKAPSRSPPQLYDGYPSRYNVQFTMWHESPAPRYTEDHLTSPVDARMTDRARQICQENRLEAQMQQTRDRQVWEHSLEPRQTESEFINHSLRQATQAVATPRTATFDPFGQEGNTTTAQNASLSSNFEDDQFSEFVNTPGFGGFAITYGTSSYQPNYRSGQPISSPTGIDHVNGIRRHTTQAAEHSKGQALVIFDREPSNLPAATSLRDSEQLRYSDYEFLENQRENRIDHPRVSHSRVVSLEGIHIDENSSQHVASTQSSPNHHYTLAEADRYEISSIPRRAGWSTAQQSHIGLLPANWGPGLEAVPPAAPPFAPGDWYCRQPYCGYHNFSKNIDCRACGHPRPPEPIATSSSVTSPPLGSVGDWRCECGYINWRRRALCKQCHPDHPSNREPERKDSNAGQQRNRHLGSTSVSAVGNTFANTHQGINAAYITTAQSGIAGIIGHGTYRENLGHTAWSPHF</sequence>
<dbReference type="KEGG" id="kpin:30169037"/>
<dbReference type="EMBL" id="KI894007">
    <property type="protein sequence ID" value="OCF53366.1"/>
    <property type="molecule type" value="Genomic_DNA"/>
</dbReference>
<feature type="compositionally biased region" description="Polar residues" evidence="5">
    <location>
        <begin position="85"/>
        <end position="98"/>
    </location>
</feature>
<feature type="domain" description="RanBP2-type" evidence="6">
    <location>
        <begin position="434"/>
        <end position="465"/>
    </location>
</feature>
<dbReference type="STRING" id="1296096.A0A1B9ICV5"/>
<reference evidence="7" key="3">
    <citation type="submission" date="2016-07" db="EMBL/GenBank/DDBJ databases">
        <title>Evolution of pathogenesis and genome organization in the Tremellales.</title>
        <authorList>
            <person name="Cuomo C."/>
            <person name="Litvintseva A."/>
            <person name="Heitman J."/>
            <person name="Chen Y."/>
            <person name="Sun S."/>
            <person name="Springer D."/>
            <person name="Dromer F."/>
            <person name="Young S."/>
            <person name="Zeng Q."/>
            <person name="Chapman S."/>
            <person name="Gujja S."/>
            <person name="Saif S."/>
            <person name="Birren B."/>
        </authorList>
    </citation>
    <scope>NUCLEOTIDE SEQUENCE</scope>
    <source>
        <strain evidence="7">CBS 10737</strain>
    </source>
</reference>
<dbReference type="SMART" id="SM00547">
    <property type="entry name" value="ZnF_RBZ"/>
    <property type="match status" value="2"/>
</dbReference>
<dbReference type="Gene3D" id="4.10.1060.10">
    <property type="entry name" value="Zinc finger, RanBP2-type"/>
    <property type="match status" value="2"/>
</dbReference>
<dbReference type="PROSITE" id="PS50199">
    <property type="entry name" value="ZF_RANBP2_2"/>
    <property type="match status" value="1"/>
</dbReference>
<dbReference type="GO" id="GO:0003729">
    <property type="term" value="F:mRNA binding"/>
    <property type="evidence" value="ECO:0007669"/>
    <property type="project" value="TreeGrafter"/>
</dbReference>
<dbReference type="InterPro" id="IPR036443">
    <property type="entry name" value="Znf_RanBP2_sf"/>
</dbReference>
<accession>A0A1B9ICV5</accession>
<evidence type="ECO:0000256" key="4">
    <source>
        <dbReference type="PROSITE-ProRule" id="PRU00322"/>
    </source>
</evidence>